<dbReference type="OrthoDB" id="9800940at2"/>
<organism evidence="3 4">
    <name type="scientific">Caldithrix abyssi DSM 13497</name>
    <dbReference type="NCBI Taxonomy" id="880073"/>
    <lineage>
        <taxon>Bacteria</taxon>
        <taxon>Pseudomonadati</taxon>
        <taxon>Calditrichota</taxon>
        <taxon>Calditrichia</taxon>
        <taxon>Calditrichales</taxon>
        <taxon>Calditrichaceae</taxon>
        <taxon>Caldithrix</taxon>
    </lineage>
</organism>
<dbReference type="InParanoid" id="H1XT02"/>
<dbReference type="Proteomes" id="UP000004671">
    <property type="component" value="Chromosome"/>
</dbReference>
<accession>H1XT02</accession>
<dbReference type="KEGG" id="caby:Cabys_559"/>
<gene>
    <name evidence="2" type="ORF">Cabys_559</name>
    <name evidence="3" type="ORF">Calab_1815</name>
</gene>
<keyword evidence="4" id="KW-1185">Reference proteome</keyword>
<dbReference type="PaxDb" id="880073-Calab_1815"/>
<dbReference type="eggNOG" id="COG1234">
    <property type="taxonomic scope" value="Bacteria"/>
</dbReference>
<evidence type="ECO:0000313" key="5">
    <source>
        <dbReference type="Proteomes" id="UP000183868"/>
    </source>
</evidence>
<dbReference type="Pfam" id="PF12706">
    <property type="entry name" value="Lactamase_B_2"/>
    <property type="match status" value="1"/>
</dbReference>
<dbReference type="EMBL" id="CM001402">
    <property type="protein sequence ID" value="EHO41431.1"/>
    <property type="molecule type" value="Genomic_DNA"/>
</dbReference>
<dbReference type="SMART" id="SM00849">
    <property type="entry name" value="Lactamase_B"/>
    <property type="match status" value="1"/>
</dbReference>
<dbReference type="EMBL" id="CP018099">
    <property type="protein sequence ID" value="APF17310.1"/>
    <property type="molecule type" value="Genomic_DNA"/>
</dbReference>
<name>H1XT02_CALAY</name>
<dbReference type="GO" id="GO:0042781">
    <property type="term" value="F:3'-tRNA processing endoribonuclease activity"/>
    <property type="evidence" value="ECO:0007669"/>
    <property type="project" value="TreeGrafter"/>
</dbReference>
<dbReference type="SUPFAM" id="SSF56281">
    <property type="entry name" value="Metallo-hydrolase/oxidoreductase"/>
    <property type="match status" value="1"/>
</dbReference>
<evidence type="ECO:0000313" key="4">
    <source>
        <dbReference type="Proteomes" id="UP000004671"/>
    </source>
</evidence>
<dbReference type="PANTHER" id="PTHR46018">
    <property type="entry name" value="ZINC PHOSPHODIESTERASE ELAC PROTEIN 1"/>
    <property type="match status" value="1"/>
</dbReference>
<dbReference type="RefSeq" id="WP_006928563.1">
    <property type="nucleotide sequence ID" value="NZ_CM001402.1"/>
</dbReference>
<protein>
    <submittedName>
        <fullName evidence="2">Ribonuclease BN, tRNA processing enzyme</fullName>
    </submittedName>
</protein>
<dbReference type="InterPro" id="IPR036866">
    <property type="entry name" value="RibonucZ/Hydroxyglut_hydro"/>
</dbReference>
<dbReference type="InterPro" id="IPR001279">
    <property type="entry name" value="Metallo-B-lactamas"/>
</dbReference>
<sequence>MKLTVLGSGTMTSPPKRTPAGYLLEHNDDYLLVDMGPGIIRQLKCMEIDLLHIKYIAISHFHLDHCSDLMAFLMNRFLLQENANQDLTIFGPTGLEAWFSAQAQWQGAWLHNARPRLIAFDHQPVQLGSWQIIAALNGHTDNSMSFRIANGATLFYSSDTGFQEELVPLARDVDLAIIECSLPDHLKIDGHLTPSDVARFSNLAKLQRVLATHIYPQNDTPDLKQRIQRHFDGEVIIANDFLTLYL</sequence>
<dbReference type="STRING" id="880073.Cabys_559"/>
<evidence type="ECO:0000313" key="2">
    <source>
        <dbReference type="EMBL" id="APF17310.1"/>
    </source>
</evidence>
<dbReference type="HOGENOM" id="CLU_074581_0_0_0"/>
<dbReference type="CDD" id="cd16272">
    <property type="entry name" value="RNaseZ_MBL-fold"/>
    <property type="match status" value="1"/>
</dbReference>
<evidence type="ECO:0000259" key="1">
    <source>
        <dbReference type="SMART" id="SM00849"/>
    </source>
</evidence>
<dbReference type="Proteomes" id="UP000183868">
    <property type="component" value="Chromosome"/>
</dbReference>
<dbReference type="AlphaFoldDB" id="H1XT02"/>
<dbReference type="Gene3D" id="3.60.15.10">
    <property type="entry name" value="Ribonuclease Z/Hydroxyacylglutathione hydrolase-like"/>
    <property type="match status" value="1"/>
</dbReference>
<reference evidence="3 4" key="1">
    <citation type="submission" date="2011-09" db="EMBL/GenBank/DDBJ databases">
        <title>The permanent draft genome of Caldithrix abyssi DSM 13497.</title>
        <authorList>
            <consortium name="US DOE Joint Genome Institute (JGI-PGF)"/>
            <person name="Lucas S."/>
            <person name="Han J."/>
            <person name="Lapidus A."/>
            <person name="Bruce D."/>
            <person name="Goodwin L."/>
            <person name="Pitluck S."/>
            <person name="Peters L."/>
            <person name="Kyrpides N."/>
            <person name="Mavromatis K."/>
            <person name="Ivanova N."/>
            <person name="Mikhailova N."/>
            <person name="Chertkov O."/>
            <person name="Detter J.C."/>
            <person name="Tapia R."/>
            <person name="Han C."/>
            <person name="Land M."/>
            <person name="Hauser L."/>
            <person name="Markowitz V."/>
            <person name="Cheng J.-F."/>
            <person name="Hugenholtz P."/>
            <person name="Woyke T."/>
            <person name="Wu D."/>
            <person name="Spring S."/>
            <person name="Brambilla E."/>
            <person name="Klenk H.-P."/>
            <person name="Eisen J.A."/>
        </authorList>
    </citation>
    <scope>NUCLEOTIDE SEQUENCE [LARGE SCALE GENOMIC DNA]</scope>
    <source>
        <strain evidence="3 4">DSM 13497</strain>
    </source>
</reference>
<proteinExistence type="predicted"/>
<evidence type="ECO:0000313" key="3">
    <source>
        <dbReference type="EMBL" id="EHO41431.1"/>
    </source>
</evidence>
<reference evidence="2 5" key="2">
    <citation type="submission" date="2016-11" db="EMBL/GenBank/DDBJ databases">
        <title>Genomic analysis of Caldithrix abyssi and proposal of a novel bacterial phylum Caldithrichaeota.</title>
        <authorList>
            <person name="Kublanov I."/>
            <person name="Sigalova O."/>
            <person name="Gavrilov S."/>
            <person name="Lebedinsky A."/>
            <person name="Ivanova N."/>
            <person name="Daum C."/>
            <person name="Reddy T."/>
            <person name="Klenk H.P."/>
            <person name="Goker M."/>
            <person name="Reva O."/>
            <person name="Miroshnichenko M."/>
            <person name="Kyprides N."/>
            <person name="Woyke T."/>
            <person name="Gelfand M."/>
        </authorList>
    </citation>
    <scope>NUCLEOTIDE SEQUENCE [LARGE SCALE GENOMIC DNA]</scope>
    <source>
        <strain evidence="2 5">LF13</strain>
    </source>
</reference>
<dbReference type="PANTHER" id="PTHR46018:SF3">
    <property type="entry name" value="ARYLSULFATASE"/>
    <property type="match status" value="1"/>
</dbReference>
<feature type="domain" description="Metallo-beta-lactamase" evidence="1">
    <location>
        <begin position="18"/>
        <end position="213"/>
    </location>
</feature>